<dbReference type="RefSeq" id="WP_107864324.1">
    <property type="nucleotide sequence ID" value="NZ_QAON01000001.1"/>
</dbReference>
<reference evidence="1 2" key="1">
    <citation type="submission" date="2018-04" db="EMBL/GenBank/DDBJ databases">
        <title>Genomic Encyclopedia of Archaeal and Bacterial Type Strains, Phase II (KMG-II): from individual species to whole genera.</title>
        <authorList>
            <person name="Goeker M."/>
        </authorList>
    </citation>
    <scope>NUCLEOTIDE SEQUENCE [LARGE SCALE GENOMIC DNA]</scope>
    <source>
        <strain evidence="1 2">DSM 5822</strain>
    </source>
</reference>
<gene>
    <name evidence="1" type="ORF">C8N29_101384</name>
</gene>
<accession>A0A2T5J3Y6</accession>
<evidence type="ECO:0000313" key="2">
    <source>
        <dbReference type="Proteomes" id="UP000244223"/>
    </source>
</evidence>
<organism evidence="1 2">
    <name type="scientific">Agitococcus lubricus</name>
    <dbReference type="NCBI Taxonomy" id="1077255"/>
    <lineage>
        <taxon>Bacteria</taxon>
        <taxon>Pseudomonadati</taxon>
        <taxon>Pseudomonadota</taxon>
        <taxon>Gammaproteobacteria</taxon>
        <taxon>Moraxellales</taxon>
        <taxon>Moraxellaceae</taxon>
        <taxon>Agitococcus</taxon>
    </lineage>
</organism>
<sequence>MSEVILRTEKGTGFIKNPSNFNNQLSRKHRVLLMAIDNKTPKHIYLSMLKSSFGNTEQMLIELAEMGLIEYCPDSKNIVSPELKTTNNNIVESQQSTNINYLSFDIKNITFQAEKLKECIRLMSDFVADNFPESAFDILIELEKIDTIEGLLKILPDYQSAIIHKKNESLIHLAQIQYVLNN</sequence>
<dbReference type="Proteomes" id="UP000244223">
    <property type="component" value="Unassembled WGS sequence"/>
</dbReference>
<protein>
    <submittedName>
        <fullName evidence="1">Uncharacterized protein</fullName>
    </submittedName>
</protein>
<comment type="caution">
    <text evidence="1">The sequence shown here is derived from an EMBL/GenBank/DDBJ whole genome shotgun (WGS) entry which is preliminary data.</text>
</comment>
<keyword evidence="2" id="KW-1185">Reference proteome</keyword>
<name>A0A2T5J3Y6_9GAMM</name>
<evidence type="ECO:0000313" key="1">
    <source>
        <dbReference type="EMBL" id="PTQ91311.1"/>
    </source>
</evidence>
<dbReference type="EMBL" id="QAON01000001">
    <property type="protein sequence ID" value="PTQ91311.1"/>
    <property type="molecule type" value="Genomic_DNA"/>
</dbReference>
<dbReference type="AlphaFoldDB" id="A0A2T5J3Y6"/>
<proteinExistence type="predicted"/>